<keyword evidence="1" id="KW-0732">Signal</keyword>
<sequence length="425" mass="49219">MKQTDSIPDSIEEILNDVEEGLFPSVGTLSHRFCNLPNIGLSPVHYSTQDPSMLGWTGSRGTKMSRPTTENQKIQSVLPNLNPYQRFYGFPSSKTSQVLQRDQGVRSHNRTKWKERRDAKRNYVGFTRRSLLEPCVNFTICDEKHLDMVWLKTLGEIVHNRDKPGMSVVYHGASVHQRLLVSSQPEVARRYEPGHQAGFCTEGNQRLLVFEYMCNGSLDIHLQVNKGTNLDWSSHLIKEIVTIGLWYFHEDCRVGWIVHIDMQQPKNIPLTQVMNLWVLTLGSSACSLNKIHTMELLELITCIRIIELQGYKAHEFWHDICASQEMDLVHLLADKYKLLKKEMRSFFEQVLLSEPKLSASDWRIPIIFLVSCSIIARWEQVDWWLSWWKGRLAEDVTGEEAWAIQIQFLETSLEDKTFWKAGVMI</sequence>
<reference evidence="2 3" key="1">
    <citation type="submission" date="2022-01" db="EMBL/GenBank/DDBJ databases">
        <authorList>
            <person name="Xiong W."/>
            <person name="Schranz E."/>
        </authorList>
    </citation>
    <scope>NUCLEOTIDE SEQUENCE [LARGE SCALE GENOMIC DNA]</scope>
</reference>
<dbReference type="PANTHER" id="PTHR47976">
    <property type="entry name" value="G-TYPE LECTIN S-RECEPTOR-LIKE SERINE/THREONINE-PROTEIN KINASE SD2-5"/>
    <property type="match status" value="1"/>
</dbReference>
<comment type="caution">
    <text evidence="2">The sequence shown here is derived from an EMBL/GenBank/DDBJ whole genome shotgun (WGS) entry which is preliminary data.</text>
</comment>
<dbReference type="InterPro" id="IPR051343">
    <property type="entry name" value="G-type_lectin_kinases/EP1-like"/>
</dbReference>
<dbReference type="SUPFAM" id="SSF56112">
    <property type="entry name" value="Protein kinase-like (PK-like)"/>
    <property type="match status" value="1"/>
</dbReference>
<evidence type="ECO:0000313" key="2">
    <source>
        <dbReference type="EMBL" id="CAH1452540.1"/>
    </source>
</evidence>
<gene>
    <name evidence="2" type="ORF">LVIROSA_LOCUS37834</name>
</gene>
<accession>A0AAU9PQ67</accession>
<proteinExistence type="predicted"/>
<name>A0AAU9PQ67_9ASTR</name>
<evidence type="ECO:0000313" key="3">
    <source>
        <dbReference type="Proteomes" id="UP001157418"/>
    </source>
</evidence>
<dbReference type="AlphaFoldDB" id="A0AAU9PQ67"/>
<dbReference type="Gene3D" id="1.10.510.10">
    <property type="entry name" value="Transferase(Phosphotransferase) domain 1"/>
    <property type="match status" value="1"/>
</dbReference>
<evidence type="ECO:0008006" key="4">
    <source>
        <dbReference type="Google" id="ProtNLM"/>
    </source>
</evidence>
<dbReference type="InterPro" id="IPR011009">
    <property type="entry name" value="Kinase-like_dom_sf"/>
</dbReference>
<keyword evidence="3" id="KW-1185">Reference proteome</keyword>
<dbReference type="Proteomes" id="UP001157418">
    <property type="component" value="Unassembled WGS sequence"/>
</dbReference>
<organism evidence="2 3">
    <name type="scientific">Lactuca virosa</name>
    <dbReference type="NCBI Taxonomy" id="75947"/>
    <lineage>
        <taxon>Eukaryota</taxon>
        <taxon>Viridiplantae</taxon>
        <taxon>Streptophyta</taxon>
        <taxon>Embryophyta</taxon>
        <taxon>Tracheophyta</taxon>
        <taxon>Spermatophyta</taxon>
        <taxon>Magnoliopsida</taxon>
        <taxon>eudicotyledons</taxon>
        <taxon>Gunneridae</taxon>
        <taxon>Pentapetalae</taxon>
        <taxon>asterids</taxon>
        <taxon>campanulids</taxon>
        <taxon>Asterales</taxon>
        <taxon>Asteraceae</taxon>
        <taxon>Cichorioideae</taxon>
        <taxon>Cichorieae</taxon>
        <taxon>Lactucinae</taxon>
        <taxon>Lactuca</taxon>
    </lineage>
</organism>
<dbReference type="EMBL" id="CAKMRJ010005745">
    <property type="protein sequence ID" value="CAH1452540.1"/>
    <property type="molecule type" value="Genomic_DNA"/>
</dbReference>
<protein>
    <recommendedName>
        <fullName evidence="4">Protein kinase domain-containing protein</fullName>
    </recommendedName>
</protein>
<evidence type="ECO:0000256" key="1">
    <source>
        <dbReference type="ARBA" id="ARBA00022729"/>
    </source>
</evidence>